<dbReference type="EMBL" id="CM023481">
    <property type="protein sequence ID" value="KAH6945482.1"/>
    <property type="molecule type" value="Genomic_DNA"/>
</dbReference>
<organism evidence="1 2">
    <name type="scientific">Hyalomma asiaticum</name>
    <name type="common">Tick</name>
    <dbReference type="NCBI Taxonomy" id="266040"/>
    <lineage>
        <taxon>Eukaryota</taxon>
        <taxon>Metazoa</taxon>
        <taxon>Ecdysozoa</taxon>
        <taxon>Arthropoda</taxon>
        <taxon>Chelicerata</taxon>
        <taxon>Arachnida</taxon>
        <taxon>Acari</taxon>
        <taxon>Parasitiformes</taxon>
        <taxon>Ixodida</taxon>
        <taxon>Ixodoidea</taxon>
        <taxon>Ixodidae</taxon>
        <taxon>Hyalomminae</taxon>
        <taxon>Hyalomma</taxon>
    </lineage>
</organism>
<evidence type="ECO:0000313" key="1">
    <source>
        <dbReference type="EMBL" id="KAH6945482.1"/>
    </source>
</evidence>
<gene>
    <name evidence="1" type="ORF">HPB50_008721</name>
</gene>
<keyword evidence="2" id="KW-1185">Reference proteome</keyword>
<name>A0ACB7TD74_HYAAI</name>
<sequence length="749" mass="82847">MANSLVLPYQVARQVKSQFIKFFWDAKTPLVKYERLSLPRQKGGWNIPSPVVLADIYAMKTTLRVLQLQEDHPARKLATYVLGVQSRLFFPSFPSGPKALSSKLQFSLGSANTQLVTRYRPRHALVLRVGRPARSDVQVALCPNECVNCREHESNEHALLKCRSAVTFWSLPSAQLLLRSLLVCTLPRVCIGCYLGRCFLSSLAAPPPGLPPAAIAAARNSAAVATPSRLLLLPDTNPFAPLRELEAQNNIEGKSENASNQARIISTAPYGEKRARGSLLPTPERHSGSPRKYQLTVILRPKQPCRIMDEQFIRLDRVITRHISAHLNLSDNQLAVNAAEPEVRNTLLAIASLPVSGKDVPFQAYEAVSQNQIRGIIRNAGDMTSEELMNSLHWRMCKILQARPLGDKGTAMVTFEGNSLPYKVGLRSFTIRVFPHRVRVAVCDICHKIRYHKEQCPNTLAARCPTCGLRQHEEGTQCPNAEPKCRSCGGSHLATATNCPKRKQVNKKIEQKRKPAAKRQRKKRQAQGHQHHNAETEQGFSRPVIKPTRQSFYTGPPAPSAAQSEDSNRITFADIVKQANAHLTHGCSNGVPHPSCSTLASSAPQPASGGGAKHPRRDAAQSTGLAPVNDHQHLPAPTLLQDLERRLENPLTLSVVGCRLEVSSQRTILVFCIYVVPENTRNKANKASVDLSFVSHFKKLCPQDTVPLCGDFNSQHVAWGYKKCSPRGRRIMQDALEYGLTLLNAPQTH</sequence>
<protein>
    <submittedName>
        <fullName evidence="1">Uncharacterized protein</fullName>
    </submittedName>
</protein>
<accession>A0ACB7TD74</accession>
<evidence type="ECO:0000313" key="2">
    <source>
        <dbReference type="Proteomes" id="UP000821845"/>
    </source>
</evidence>
<comment type="caution">
    <text evidence="1">The sequence shown here is derived from an EMBL/GenBank/DDBJ whole genome shotgun (WGS) entry which is preliminary data.</text>
</comment>
<dbReference type="Proteomes" id="UP000821845">
    <property type="component" value="Chromosome 1"/>
</dbReference>
<reference evidence="1" key="1">
    <citation type="submission" date="2020-05" db="EMBL/GenBank/DDBJ databases">
        <title>Large-scale comparative analyses of tick genomes elucidate their genetic diversity and vector capacities.</title>
        <authorList>
            <person name="Jia N."/>
            <person name="Wang J."/>
            <person name="Shi W."/>
            <person name="Du L."/>
            <person name="Sun Y."/>
            <person name="Zhan W."/>
            <person name="Jiang J."/>
            <person name="Wang Q."/>
            <person name="Zhang B."/>
            <person name="Ji P."/>
            <person name="Sakyi L.B."/>
            <person name="Cui X."/>
            <person name="Yuan T."/>
            <person name="Jiang B."/>
            <person name="Yang W."/>
            <person name="Lam T.T.-Y."/>
            <person name="Chang Q."/>
            <person name="Ding S."/>
            <person name="Wang X."/>
            <person name="Zhu J."/>
            <person name="Ruan X."/>
            <person name="Zhao L."/>
            <person name="Wei J."/>
            <person name="Que T."/>
            <person name="Du C."/>
            <person name="Cheng J."/>
            <person name="Dai P."/>
            <person name="Han X."/>
            <person name="Huang E."/>
            <person name="Gao Y."/>
            <person name="Liu J."/>
            <person name="Shao H."/>
            <person name="Ye R."/>
            <person name="Li L."/>
            <person name="Wei W."/>
            <person name="Wang X."/>
            <person name="Wang C."/>
            <person name="Yang T."/>
            <person name="Huo Q."/>
            <person name="Li W."/>
            <person name="Guo W."/>
            <person name="Chen H."/>
            <person name="Zhou L."/>
            <person name="Ni X."/>
            <person name="Tian J."/>
            <person name="Zhou Y."/>
            <person name="Sheng Y."/>
            <person name="Liu T."/>
            <person name="Pan Y."/>
            <person name="Xia L."/>
            <person name="Li J."/>
            <person name="Zhao F."/>
            <person name="Cao W."/>
        </authorList>
    </citation>
    <scope>NUCLEOTIDE SEQUENCE</scope>
    <source>
        <strain evidence="1">Hyas-2018</strain>
    </source>
</reference>
<proteinExistence type="predicted"/>